<keyword evidence="2" id="KW-1185">Reference proteome</keyword>
<evidence type="ECO:0000313" key="1">
    <source>
        <dbReference type="EMBL" id="KAI4374832.1"/>
    </source>
</evidence>
<gene>
    <name evidence="1" type="ORF">MLD38_012779</name>
</gene>
<comment type="caution">
    <text evidence="1">The sequence shown here is derived from an EMBL/GenBank/DDBJ whole genome shotgun (WGS) entry which is preliminary data.</text>
</comment>
<sequence>MCCGVRVCVLCTCLILLAVVLVGFLFGFHVFTHGFHKLKQTFHCCSHDASPLYCRRRPFIAPPPPF</sequence>
<proteinExistence type="predicted"/>
<accession>A0ACB9R725</accession>
<name>A0ACB9R725_9MYRT</name>
<reference evidence="2" key="1">
    <citation type="journal article" date="2023" name="Front. Plant Sci.">
        <title>Chromosomal-level genome assembly of Melastoma candidum provides insights into trichome evolution.</title>
        <authorList>
            <person name="Zhong Y."/>
            <person name="Wu W."/>
            <person name="Sun C."/>
            <person name="Zou P."/>
            <person name="Liu Y."/>
            <person name="Dai S."/>
            <person name="Zhou R."/>
        </authorList>
    </citation>
    <scope>NUCLEOTIDE SEQUENCE [LARGE SCALE GENOMIC DNA]</scope>
</reference>
<organism evidence="1 2">
    <name type="scientific">Melastoma candidum</name>
    <dbReference type="NCBI Taxonomy" id="119954"/>
    <lineage>
        <taxon>Eukaryota</taxon>
        <taxon>Viridiplantae</taxon>
        <taxon>Streptophyta</taxon>
        <taxon>Embryophyta</taxon>
        <taxon>Tracheophyta</taxon>
        <taxon>Spermatophyta</taxon>
        <taxon>Magnoliopsida</taxon>
        <taxon>eudicotyledons</taxon>
        <taxon>Gunneridae</taxon>
        <taxon>Pentapetalae</taxon>
        <taxon>rosids</taxon>
        <taxon>malvids</taxon>
        <taxon>Myrtales</taxon>
        <taxon>Melastomataceae</taxon>
        <taxon>Melastomatoideae</taxon>
        <taxon>Melastomateae</taxon>
        <taxon>Melastoma</taxon>
    </lineage>
</organism>
<evidence type="ECO:0000313" key="2">
    <source>
        <dbReference type="Proteomes" id="UP001057402"/>
    </source>
</evidence>
<protein>
    <submittedName>
        <fullName evidence="1">Uncharacterized protein</fullName>
    </submittedName>
</protein>
<dbReference type="Proteomes" id="UP001057402">
    <property type="component" value="Chromosome 4"/>
</dbReference>
<dbReference type="EMBL" id="CM042883">
    <property type="protein sequence ID" value="KAI4374832.1"/>
    <property type="molecule type" value="Genomic_DNA"/>
</dbReference>